<proteinExistence type="predicted"/>
<dbReference type="Gene3D" id="3.40.50.300">
    <property type="entry name" value="P-loop containing nucleotide triphosphate hydrolases"/>
    <property type="match status" value="1"/>
</dbReference>
<dbReference type="PROSITE" id="PS00211">
    <property type="entry name" value="ABC_TRANSPORTER_1"/>
    <property type="match status" value="1"/>
</dbReference>
<gene>
    <name evidence="5" type="ORF">ERX46_15190</name>
</gene>
<evidence type="ECO:0000313" key="6">
    <source>
        <dbReference type="Proteomes" id="UP000293952"/>
    </source>
</evidence>
<dbReference type="InterPro" id="IPR050093">
    <property type="entry name" value="ABC_SmlMolc_Importer"/>
</dbReference>
<dbReference type="OrthoDB" id="9802264at2"/>
<dbReference type="RefSeq" id="WP_130094718.1">
    <property type="nucleotide sequence ID" value="NZ_SETE01000007.1"/>
</dbReference>
<name>A0A4Q4KH10_9FLAO</name>
<dbReference type="SMART" id="SM00382">
    <property type="entry name" value="AAA"/>
    <property type="match status" value="1"/>
</dbReference>
<evidence type="ECO:0000256" key="1">
    <source>
        <dbReference type="ARBA" id="ARBA00022448"/>
    </source>
</evidence>
<evidence type="ECO:0000259" key="4">
    <source>
        <dbReference type="PROSITE" id="PS50893"/>
    </source>
</evidence>
<protein>
    <submittedName>
        <fullName evidence="5">ABC transporter ATP-binding protein</fullName>
    </submittedName>
</protein>
<dbReference type="GO" id="GO:0005524">
    <property type="term" value="F:ATP binding"/>
    <property type="evidence" value="ECO:0007669"/>
    <property type="project" value="UniProtKB-KW"/>
</dbReference>
<keyword evidence="3 5" id="KW-0067">ATP-binding</keyword>
<dbReference type="CDD" id="cd03214">
    <property type="entry name" value="ABC_Iron-Siderophores_B12_Hemin"/>
    <property type="match status" value="1"/>
</dbReference>
<dbReference type="InterPro" id="IPR017871">
    <property type="entry name" value="ABC_transporter-like_CS"/>
</dbReference>
<keyword evidence="1" id="KW-0813">Transport</keyword>
<dbReference type="PANTHER" id="PTHR42781">
    <property type="entry name" value="SPERMIDINE/PUTRESCINE IMPORT ATP-BINDING PROTEIN POTA"/>
    <property type="match status" value="1"/>
</dbReference>
<dbReference type="Proteomes" id="UP000293952">
    <property type="component" value="Unassembled WGS sequence"/>
</dbReference>
<dbReference type="AlphaFoldDB" id="A0A4Q4KH10"/>
<dbReference type="Pfam" id="PF00005">
    <property type="entry name" value="ABC_tran"/>
    <property type="match status" value="1"/>
</dbReference>
<dbReference type="InterPro" id="IPR003593">
    <property type="entry name" value="AAA+_ATPase"/>
</dbReference>
<dbReference type="PROSITE" id="PS50893">
    <property type="entry name" value="ABC_TRANSPORTER_2"/>
    <property type="match status" value="1"/>
</dbReference>
<dbReference type="SUPFAM" id="SSF52540">
    <property type="entry name" value="P-loop containing nucleoside triphosphate hydrolases"/>
    <property type="match status" value="1"/>
</dbReference>
<dbReference type="EMBL" id="SETE01000007">
    <property type="protein sequence ID" value="RYM32030.1"/>
    <property type="molecule type" value="Genomic_DNA"/>
</dbReference>
<organism evidence="5 6">
    <name type="scientific">Brumimicrobium glaciale</name>
    <dbReference type="NCBI Taxonomy" id="200475"/>
    <lineage>
        <taxon>Bacteria</taxon>
        <taxon>Pseudomonadati</taxon>
        <taxon>Bacteroidota</taxon>
        <taxon>Flavobacteriia</taxon>
        <taxon>Flavobacteriales</taxon>
        <taxon>Crocinitomicaceae</taxon>
        <taxon>Brumimicrobium</taxon>
    </lineage>
</organism>
<keyword evidence="6" id="KW-1185">Reference proteome</keyword>
<evidence type="ECO:0000313" key="5">
    <source>
        <dbReference type="EMBL" id="RYM32030.1"/>
    </source>
</evidence>
<accession>A0A4Q4KH10</accession>
<sequence>MILEIENISFSYTPAKSIFKGVSFTLSPGEVISIVGPSGTGKSTLLKCIAGLIQLESGKVLFEGEEIPEAKNMLIAGHQEIALVNQLFKLNDYFTVKENISNQLHHLTIEDRADFIKELLEIFELEELSSVKSKDISGGEQQRLSMACALAKEPKCLLLDEPFVHLDVHLNKKIGEYIRKLAKLRNMGVILVTHNGVEALSWSDRILVMRNGKLTSKYSPRQAYFKPKSLFEGRFFGELNSIYINEKQVLFRPMEYSLEFSEGKHKLEVEWKYSNFKGPYSANYFELNNGKEIVLYANQELTMTKEIYV</sequence>
<feature type="domain" description="ABC transporter" evidence="4">
    <location>
        <begin position="3"/>
        <end position="236"/>
    </location>
</feature>
<dbReference type="InterPro" id="IPR027417">
    <property type="entry name" value="P-loop_NTPase"/>
</dbReference>
<dbReference type="PANTHER" id="PTHR42781:SF4">
    <property type="entry name" value="SPERMIDINE_PUTRESCINE IMPORT ATP-BINDING PROTEIN POTA"/>
    <property type="match status" value="1"/>
</dbReference>
<evidence type="ECO:0000256" key="2">
    <source>
        <dbReference type="ARBA" id="ARBA00022741"/>
    </source>
</evidence>
<evidence type="ECO:0000256" key="3">
    <source>
        <dbReference type="ARBA" id="ARBA00022840"/>
    </source>
</evidence>
<keyword evidence="2" id="KW-0547">Nucleotide-binding</keyword>
<reference evidence="5 6" key="1">
    <citation type="submission" date="2019-02" db="EMBL/GenBank/DDBJ databases">
        <title>Genome sequence of the sea-ice species Brumimicrobium glaciale.</title>
        <authorList>
            <person name="Bowman J.P."/>
        </authorList>
    </citation>
    <scope>NUCLEOTIDE SEQUENCE [LARGE SCALE GENOMIC DNA]</scope>
    <source>
        <strain evidence="5 6">IC156</strain>
    </source>
</reference>
<dbReference type="InterPro" id="IPR003439">
    <property type="entry name" value="ABC_transporter-like_ATP-bd"/>
</dbReference>
<dbReference type="GO" id="GO:0016887">
    <property type="term" value="F:ATP hydrolysis activity"/>
    <property type="evidence" value="ECO:0007669"/>
    <property type="project" value="InterPro"/>
</dbReference>
<comment type="caution">
    <text evidence="5">The sequence shown here is derived from an EMBL/GenBank/DDBJ whole genome shotgun (WGS) entry which is preliminary data.</text>
</comment>